<evidence type="ECO:0000313" key="2">
    <source>
        <dbReference type="Proteomes" id="UP000014680"/>
    </source>
</evidence>
<keyword evidence="2" id="KW-1185">Reference proteome</keyword>
<dbReference type="RefSeq" id="XP_004183384.1">
    <property type="nucleotide sequence ID" value="XM_004183336.1"/>
</dbReference>
<name>L7FJY8_ENTIV</name>
<dbReference type="KEGG" id="eiv:EIN_105670"/>
<dbReference type="Proteomes" id="UP000014680">
    <property type="component" value="Unassembled WGS sequence"/>
</dbReference>
<feature type="non-terminal residue" evidence="1">
    <location>
        <position position="240"/>
    </location>
</feature>
<evidence type="ECO:0000313" key="1">
    <source>
        <dbReference type="EMBL" id="ELP84038.1"/>
    </source>
</evidence>
<dbReference type="OrthoDB" id="10029846at2759"/>
<proteinExistence type="predicted"/>
<accession>L7FJY8</accession>
<reference evidence="1 2" key="1">
    <citation type="submission" date="2012-10" db="EMBL/GenBank/DDBJ databases">
        <authorList>
            <person name="Zafar N."/>
            <person name="Inman J."/>
            <person name="Hall N."/>
            <person name="Lorenzi H."/>
            <person name="Caler E."/>
        </authorList>
    </citation>
    <scope>NUCLEOTIDE SEQUENCE [LARGE SCALE GENOMIC DNA]</scope>
    <source>
        <strain evidence="1 2">IP1</strain>
    </source>
</reference>
<feature type="non-terminal residue" evidence="1">
    <location>
        <position position="1"/>
    </location>
</feature>
<dbReference type="VEuPathDB" id="AmoebaDB:EIN_105670"/>
<dbReference type="AlphaFoldDB" id="L7FJY8"/>
<dbReference type="EMBL" id="KB207175">
    <property type="protein sequence ID" value="ELP84038.1"/>
    <property type="molecule type" value="Genomic_DNA"/>
</dbReference>
<sequence length="240" mass="28789">MYISLFKEIDIISQNIGFDVFGKDIIVIIDYEMAVINALKQFKSLWRKVQTGGFIKVQLDDDNFTSLINKLYVIPFLKPQNIKLEFGELKTNELYQSEECKKIVKYFESTWMDTRYPIIMWCQYLQNIRTNNFSESYHSAFIKRLLRSKPTLSEWFRKMCDLEEKDTKKWNQLIEGQSTRKSPKYSRQNKLIMNHIRNYYSGQQPDIDKLFENLWEAKRALVNEKQFEQSIIINNVQDEI</sequence>
<gene>
    <name evidence="1" type="ORF">EIN_105670</name>
</gene>
<organism evidence="1 2">
    <name type="scientific">Entamoeba invadens IP1</name>
    <dbReference type="NCBI Taxonomy" id="370355"/>
    <lineage>
        <taxon>Eukaryota</taxon>
        <taxon>Amoebozoa</taxon>
        <taxon>Evosea</taxon>
        <taxon>Archamoebae</taxon>
        <taxon>Mastigamoebida</taxon>
        <taxon>Entamoebidae</taxon>
        <taxon>Entamoeba</taxon>
    </lineage>
</organism>
<protein>
    <submittedName>
        <fullName evidence="1">Uncharacterized protein</fullName>
    </submittedName>
</protein>
<dbReference type="GeneID" id="14883014"/>